<comment type="similarity">
    <text evidence="1">Belongs to the 2Fe2S plant-type ferredoxin family.</text>
</comment>
<evidence type="ECO:0000256" key="2">
    <source>
        <dbReference type="ARBA" id="ARBA00022448"/>
    </source>
</evidence>
<keyword evidence="12" id="KW-1185">Reference proteome</keyword>
<organism evidence="11 12">
    <name type="scientific">Saccharobesus litoralis</name>
    <dbReference type="NCBI Taxonomy" id="2172099"/>
    <lineage>
        <taxon>Bacteria</taxon>
        <taxon>Pseudomonadati</taxon>
        <taxon>Pseudomonadota</taxon>
        <taxon>Gammaproteobacteria</taxon>
        <taxon>Alteromonadales</taxon>
        <taxon>Alteromonadaceae</taxon>
        <taxon>Saccharobesus</taxon>
    </lineage>
</organism>
<keyword evidence="8" id="KW-0830">Ubiquinone</keyword>
<evidence type="ECO:0000256" key="8">
    <source>
        <dbReference type="ARBA" id="ARBA00023075"/>
    </source>
</evidence>
<protein>
    <submittedName>
        <fullName evidence="11">Ferredoxin</fullName>
    </submittedName>
</protein>
<dbReference type="PROSITE" id="PS51085">
    <property type="entry name" value="2FE2S_FER_2"/>
    <property type="match status" value="1"/>
</dbReference>
<dbReference type="Proteomes" id="UP000244441">
    <property type="component" value="Chromosome"/>
</dbReference>
<evidence type="ECO:0000256" key="9">
    <source>
        <dbReference type="ARBA" id="ARBA00034078"/>
    </source>
</evidence>
<dbReference type="InterPro" id="IPR001041">
    <property type="entry name" value="2Fe-2S_ferredoxin-type"/>
</dbReference>
<keyword evidence="2" id="KW-0813">Transport</keyword>
<evidence type="ECO:0000256" key="5">
    <source>
        <dbReference type="ARBA" id="ARBA00022982"/>
    </source>
</evidence>
<keyword evidence="5" id="KW-0249">Electron transport</keyword>
<evidence type="ECO:0000313" key="11">
    <source>
        <dbReference type="EMBL" id="AWB66642.1"/>
    </source>
</evidence>
<reference evidence="11 12" key="1">
    <citation type="submission" date="2018-01" db="EMBL/GenBank/DDBJ databases">
        <title>Genome sequence of a Cantenovulum-like bacteria.</title>
        <authorList>
            <person name="Tan W.R."/>
            <person name="Lau N.-S."/>
            <person name="Go F."/>
            <person name="Amirul A.-A.A."/>
        </authorList>
    </citation>
    <scope>NUCLEOTIDE SEQUENCE [LARGE SCALE GENOMIC DNA]</scope>
    <source>
        <strain evidence="11 12">CCB-QB4</strain>
    </source>
</reference>
<evidence type="ECO:0000313" key="12">
    <source>
        <dbReference type="Proteomes" id="UP000244441"/>
    </source>
</evidence>
<keyword evidence="4" id="KW-0479">Metal-binding</keyword>
<dbReference type="KEGG" id="cate:C2869_09450"/>
<keyword evidence="6" id="KW-0408">Iron</keyword>
<dbReference type="SUPFAM" id="SSF54292">
    <property type="entry name" value="2Fe-2S ferredoxin-like"/>
    <property type="match status" value="1"/>
</dbReference>
<dbReference type="CDD" id="cd00207">
    <property type="entry name" value="fer2"/>
    <property type="match status" value="1"/>
</dbReference>
<keyword evidence="7" id="KW-0411">Iron-sulfur</keyword>
<gene>
    <name evidence="11" type="ORF">C2869_09450</name>
</gene>
<feature type="domain" description="2Fe-2S ferredoxin-type" evidence="10">
    <location>
        <begin position="3"/>
        <end position="93"/>
    </location>
</feature>
<accession>A0A2S0VR34</accession>
<sequence>MKHKVKIEPAGLEFEAEEFDSILEAAEKAGIDFPYRCRQGVCTACVCINKNGGKVSYGDMPPVITPDEEEKGYTFCCIGHALSDLVLYHPNIEK</sequence>
<comment type="cofactor">
    <cofactor evidence="9">
        <name>[2Fe-2S] cluster</name>
        <dbReference type="ChEBI" id="CHEBI:190135"/>
    </cofactor>
</comment>
<dbReference type="InterPro" id="IPR006058">
    <property type="entry name" value="2Fe2S_fd_BS"/>
</dbReference>
<evidence type="ECO:0000259" key="10">
    <source>
        <dbReference type="PROSITE" id="PS51085"/>
    </source>
</evidence>
<dbReference type="Pfam" id="PF00111">
    <property type="entry name" value="Fer2"/>
    <property type="match status" value="1"/>
</dbReference>
<name>A0A2S0VR34_9ALTE</name>
<evidence type="ECO:0000256" key="1">
    <source>
        <dbReference type="ARBA" id="ARBA00007874"/>
    </source>
</evidence>
<dbReference type="PANTHER" id="PTHR43112:SF3">
    <property type="entry name" value="FERREDOXIN-2, CHLOROPLASTIC"/>
    <property type="match status" value="1"/>
</dbReference>
<proteinExistence type="inferred from homology"/>
<dbReference type="AlphaFoldDB" id="A0A2S0VR34"/>
<evidence type="ECO:0000256" key="6">
    <source>
        <dbReference type="ARBA" id="ARBA00023004"/>
    </source>
</evidence>
<dbReference type="GO" id="GO:0046872">
    <property type="term" value="F:metal ion binding"/>
    <property type="evidence" value="ECO:0007669"/>
    <property type="project" value="UniProtKB-KW"/>
</dbReference>
<evidence type="ECO:0000256" key="3">
    <source>
        <dbReference type="ARBA" id="ARBA00022714"/>
    </source>
</evidence>
<keyword evidence="3" id="KW-0001">2Fe-2S</keyword>
<dbReference type="InterPro" id="IPR036010">
    <property type="entry name" value="2Fe-2S_ferredoxin-like_sf"/>
</dbReference>
<dbReference type="InterPro" id="IPR012675">
    <property type="entry name" value="Beta-grasp_dom_sf"/>
</dbReference>
<dbReference type="EMBL" id="CP026604">
    <property type="protein sequence ID" value="AWB66642.1"/>
    <property type="molecule type" value="Genomic_DNA"/>
</dbReference>
<dbReference type="GO" id="GO:0051537">
    <property type="term" value="F:2 iron, 2 sulfur cluster binding"/>
    <property type="evidence" value="ECO:0007669"/>
    <property type="project" value="UniProtKB-KW"/>
</dbReference>
<evidence type="ECO:0000256" key="4">
    <source>
        <dbReference type="ARBA" id="ARBA00022723"/>
    </source>
</evidence>
<dbReference type="RefSeq" id="WP_108602702.1">
    <property type="nucleotide sequence ID" value="NZ_CP026604.1"/>
</dbReference>
<dbReference type="OrthoDB" id="9806195at2"/>
<dbReference type="PANTHER" id="PTHR43112">
    <property type="entry name" value="FERREDOXIN"/>
    <property type="match status" value="1"/>
</dbReference>
<dbReference type="Gene3D" id="3.10.20.30">
    <property type="match status" value="1"/>
</dbReference>
<evidence type="ECO:0000256" key="7">
    <source>
        <dbReference type="ARBA" id="ARBA00023014"/>
    </source>
</evidence>
<dbReference type="PROSITE" id="PS00197">
    <property type="entry name" value="2FE2S_FER_1"/>
    <property type="match status" value="1"/>
</dbReference>